<comment type="caution">
    <text evidence="4">The sequence shown here is derived from an EMBL/GenBank/DDBJ whole genome shotgun (WGS) entry which is preliminary data.</text>
</comment>
<feature type="region of interest" description="Disordered" evidence="2">
    <location>
        <begin position="1"/>
        <end position="33"/>
    </location>
</feature>
<name>A0AAE3G8R0_9PSEU</name>
<dbReference type="AlphaFoldDB" id="A0AAE3G8R0"/>
<dbReference type="Proteomes" id="UP001206128">
    <property type="component" value="Unassembled WGS sequence"/>
</dbReference>
<keyword evidence="5" id="KW-1185">Reference proteome</keyword>
<feature type="domain" description="Glycosyl transferase family 1" evidence="3">
    <location>
        <begin position="241"/>
        <end position="331"/>
    </location>
</feature>
<dbReference type="GO" id="GO:0016757">
    <property type="term" value="F:glycosyltransferase activity"/>
    <property type="evidence" value="ECO:0007669"/>
    <property type="project" value="InterPro"/>
</dbReference>
<organism evidence="4 5">
    <name type="scientific">Goodfellowiella coeruleoviolacea</name>
    <dbReference type="NCBI Taxonomy" id="334858"/>
    <lineage>
        <taxon>Bacteria</taxon>
        <taxon>Bacillati</taxon>
        <taxon>Actinomycetota</taxon>
        <taxon>Actinomycetes</taxon>
        <taxon>Pseudonocardiales</taxon>
        <taxon>Pseudonocardiaceae</taxon>
        <taxon>Goodfellowiella</taxon>
    </lineage>
</organism>
<dbReference type="SUPFAM" id="SSF53756">
    <property type="entry name" value="UDP-Glycosyltransferase/glycogen phosphorylase"/>
    <property type="match status" value="1"/>
</dbReference>
<evidence type="ECO:0000313" key="4">
    <source>
        <dbReference type="EMBL" id="MCP2163742.1"/>
    </source>
</evidence>
<evidence type="ECO:0000259" key="3">
    <source>
        <dbReference type="Pfam" id="PF00534"/>
    </source>
</evidence>
<proteinExistence type="predicted"/>
<evidence type="ECO:0000256" key="2">
    <source>
        <dbReference type="SAM" id="MobiDB-lite"/>
    </source>
</evidence>
<evidence type="ECO:0000313" key="5">
    <source>
        <dbReference type="Proteomes" id="UP001206128"/>
    </source>
</evidence>
<dbReference type="PANTHER" id="PTHR12526:SF627">
    <property type="entry name" value="D-RHAMNOSYLTRANSFERASE WBPZ"/>
    <property type="match status" value="1"/>
</dbReference>
<reference evidence="4" key="1">
    <citation type="submission" date="2022-06" db="EMBL/GenBank/DDBJ databases">
        <title>Genomic Encyclopedia of Archaeal and Bacterial Type Strains, Phase II (KMG-II): from individual species to whole genera.</title>
        <authorList>
            <person name="Goeker M."/>
        </authorList>
    </citation>
    <scope>NUCLEOTIDE SEQUENCE</scope>
    <source>
        <strain evidence="4">DSM 43935</strain>
    </source>
</reference>
<feature type="compositionally biased region" description="Basic and acidic residues" evidence="2">
    <location>
        <begin position="1"/>
        <end position="19"/>
    </location>
</feature>
<dbReference type="Pfam" id="PF00534">
    <property type="entry name" value="Glycos_transf_1"/>
    <property type="match status" value="1"/>
</dbReference>
<dbReference type="Gene3D" id="3.40.50.2000">
    <property type="entry name" value="Glycogen Phosphorylase B"/>
    <property type="match status" value="1"/>
</dbReference>
<dbReference type="PANTHER" id="PTHR12526">
    <property type="entry name" value="GLYCOSYLTRANSFERASE"/>
    <property type="match status" value="1"/>
</dbReference>
<gene>
    <name evidence="4" type="ORF">LX83_000582</name>
</gene>
<sequence>MREQVSDDPRDDPRTEDSRTGGSRTGDSRTGTGPRLRVLLWHVHGSWTTSFVQGRHHYLLPTLPEGGPWGAGRLGRAWPDRVREVPVAELADTDVDVVVLQRPEELDLATRWLGRRPGRDVPAVYVEHNTPKGDVPNTRHPLADQTEVPIAHVTHFNELIWDCGRAPTTVVEHGVVDPGHRYTGELARTGVVVNEPVRRWRVTGTDLLPRFASIAPVDVFGMGLAGLNERLGLDRAALTPVGDLPTERLHAELARRRVYLHPVRWTSLGLSLIEAMHLGMPVVALATTEAGVAVPPEAGVLATDPRRLVTAVRELIAEPELAHRMGKHARQAALARYGLPAFLANWDRLLTQVLP</sequence>
<evidence type="ECO:0000256" key="1">
    <source>
        <dbReference type="ARBA" id="ARBA00022679"/>
    </source>
</evidence>
<dbReference type="InterPro" id="IPR001296">
    <property type="entry name" value="Glyco_trans_1"/>
</dbReference>
<accession>A0AAE3G8R0</accession>
<protein>
    <submittedName>
        <fullName evidence="4">Glycosyl transferases group 1</fullName>
    </submittedName>
</protein>
<dbReference type="EMBL" id="JAMTCK010000001">
    <property type="protein sequence ID" value="MCP2163742.1"/>
    <property type="molecule type" value="Genomic_DNA"/>
</dbReference>
<keyword evidence="1 4" id="KW-0808">Transferase</keyword>